<dbReference type="AlphaFoldDB" id="A0A1I4XIT3"/>
<feature type="transmembrane region" description="Helical" evidence="1">
    <location>
        <begin position="16"/>
        <end position="33"/>
    </location>
</feature>
<reference evidence="3" key="1">
    <citation type="submission" date="2016-10" db="EMBL/GenBank/DDBJ databases">
        <authorList>
            <person name="Varghese N."/>
            <person name="Submissions S."/>
        </authorList>
    </citation>
    <scope>NUCLEOTIDE SEQUENCE [LARGE SCALE GENOMIC DNA]</scope>
    <source>
        <strain evidence="3">DSM 25575</strain>
    </source>
</reference>
<sequence length="79" mass="9241">MTISASLQLQPRASDSRIFLTFTVFIFLTLHFPKSMYSSYKSIFSKFYNKSKVLNFKHEINPNINNLLSYSLLNQKITI</sequence>
<evidence type="ECO:0000313" key="3">
    <source>
        <dbReference type="Proteomes" id="UP000198769"/>
    </source>
</evidence>
<gene>
    <name evidence="2" type="ORF">SAMN05421594_1889</name>
</gene>
<keyword evidence="3" id="KW-1185">Reference proteome</keyword>
<evidence type="ECO:0000256" key="1">
    <source>
        <dbReference type="SAM" id="Phobius"/>
    </source>
</evidence>
<organism evidence="2 3">
    <name type="scientific">Chryseobacterium oleae</name>
    <dbReference type="NCBI Taxonomy" id="491207"/>
    <lineage>
        <taxon>Bacteria</taxon>
        <taxon>Pseudomonadati</taxon>
        <taxon>Bacteroidota</taxon>
        <taxon>Flavobacteriia</taxon>
        <taxon>Flavobacteriales</taxon>
        <taxon>Weeksellaceae</taxon>
        <taxon>Chryseobacterium group</taxon>
        <taxon>Chryseobacterium</taxon>
    </lineage>
</organism>
<keyword evidence="1" id="KW-0472">Membrane</keyword>
<accession>A0A1I4XIT3</accession>
<dbReference type="EMBL" id="FOVD01000002">
    <property type="protein sequence ID" value="SFN25838.1"/>
    <property type="molecule type" value="Genomic_DNA"/>
</dbReference>
<proteinExistence type="predicted"/>
<keyword evidence="1" id="KW-1133">Transmembrane helix</keyword>
<evidence type="ECO:0000313" key="2">
    <source>
        <dbReference type="EMBL" id="SFN25838.1"/>
    </source>
</evidence>
<keyword evidence="1" id="KW-0812">Transmembrane</keyword>
<protein>
    <submittedName>
        <fullName evidence="2">Uncharacterized protein</fullName>
    </submittedName>
</protein>
<dbReference type="Proteomes" id="UP000198769">
    <property type="component" value="Unassembled WGS sequence"/>
</dbReference>
<name>A0A1I4XIT3_CHROL</name>